<evidence type="ECO:0000313" key="2">
    <source>
        <dbReference type="Proteomes" id="UP000053060"/>
    </source>
</evidence>
<evidence type="ECO:0008006" key="3">
    <source>
        <dbReference type="Google" id="ProtNLM"/>
    </source>
</evidence>
<comment type="caution">
    <text evidence="1">The sequence shown here is derived from an EMBL/GenBank/DDBJ whole genome shotgun (WGS) entry which is preliminary data.</text>
</comment>
<organism evidence="1 2">
    <name type="scientific">Rhodococcus pyridinivorans KG-16</name>
    <dbReference type="NCBI Taxonomy" id="1441730"/>
    <lineage>
        <taxon>Bacteria</taxon>
        <taxon>Bacillati</taxon>
        <taxon>Actinomycetota</taxon>
        <taxon>Actinomycetes</taxon>
        <taxon>Mycobacteriales</taxon>
        <taxon>Nocardiaceae</taxon>
        <taxon>Rhodococcus</taxon>
    </lineage>
</organism>
<reference evidence="1 2" key="2">
    <citation type="journal article" date="2016" name="Genome Announc.">
        <title>Draft Genome Sequence of a Versatile Hydrocarbon-Degrading Bacterium, Rhodococcus pyridinivorans Strain KG-16, Collected from Oil Fields in India.</title>
        <authorList>
            <person name="Aggarwal R.K."/>
            <person name="Dawar C."/>
            <person name="Phanindranath R."/>
            <person name="Mutnuri L."/>
            <person name="Dayal A.M."/>
        </authorList>
    </citation>
    <scope>NUCLEOTIDE SEQUENCE [LARGE SCALE GENOMIC DNA]</scope>
    <source>
        <strain evidence="1 2">KG-16</strain>
    </source>
</reference>
<evidence type="ECO:0000313" key="1">
    <source>
        <dbReference type="EMBL" id="KSZ59679.1"/>
    </source>
</evidence>
<dbReference type="AlphaFoldDB" id="A0A0V9UNV8"/>
<accession>A0A0V9UNV8</accession>
<name>A0A0V9UNV8_9NOCA</name>
<dbReference type="PATRIC" id="fig|1441730.3.peg.1216"/>
<reference evidence="2" key="1">
    <citation type="submission" date="2015-01" db="EMBL/GenBank/DDBJ databases">
        <title>Draft genome sequence of Rhodococcus pyridinivorans strain KG-16, a hydrocarbon-degrading bacterium.</title>
        <authorList>
            <person name="Aggarwal R.K."/>
            <person name="Dawar C."/>
        </authorList>
    </citation>
    <scope>NUCLEOTIDE SEQUENCE [LARGE SCALE GENOMIC DNA]</scope>
    <source>
        <strain evidence="2">KG-16</strain>
    </source>
</reference>
<gene>
    <name evidence="1" type="ORF">Z045_05795</name>
</gene>
<dbReference type="EMBL" id="AZXY01000002">
    <property type="protein sequence ID" value="KSZ59679.1"/>
    <property type="molecule type" value="Genomic_DNA"/>
</dbReference>
<protein>
    <recommendedName>
        <fullName evidence="3">IrrE N-terminal-like domain-containing protein</fullName>
    </recommendedName>
</protein>
<proteinExistence type="predicted"/>
<sequence>MNEPVNTFNRWRDDFNRQVQKGAKAAYIRRPIFRKETDESGNEEQKLIGFKLVKCMFRVSDTEGDPLPEVEMPEWSESLAEKNLGYTEVPFEGLNGSVQGYSTGTEYAINPTAKYPFKTKLHEWSHIAAGHTQPGAHADYVKHRGEREFEAESSAYILMHRLGAVALFNAAESRNYVQTWMKNQKPSPEAAGRVLRVAEKIERAGMPEGEKEDE</sequence>
<dbReference type="Proteomes" id="UP000053060">
    <property type="component" value="Unassembled WGS sequence"/>
</dbReference>